<keyword evidence="2" id="KW-1133">Transmembrane helix</keyword>
<evidence type="ECO:0000313" key="4">
    <source>
        <dbReference type="Proteomes" id="UP000800035"/>
    </source>
</evidence>
<sequence>MYLSNAHCSGLRESAILPYSLGSEVGCGIPKARMNMWLEMAVVKEEGSWTSYHCRSYDRGSRIETTAGEPQSTNLQALSKLLWSEFLDDNTPTWFTVLPTDVQEYLSGQFGPSTTASNRASTSSSASYSVTSFPASSSSSSQSSASHASSSAASATPASSQLDDPQNRNHRSGLPLWAKILIGVLVPLFVLSLIALVLFCCLRRRRHRRRHSRTQSRTPTPAFISASNRAEPFGEQHRPLRGGYISHPDANRSSHRISSSSGEFRTPIGGPSYENIQPPPVTGVQSRRSSRHSSGSLKSVQEVPEPMPHHYSNAAPIPLPTRSPRRSRDIGHEVNHETMHPMLPQHTNGGMMNKPQRPSPYNKGIYAGSFNPYSNPLRLEDESPFDDPLSPYQAGHAAISGGRRSVDREQELFLPERDAHHGYETNDWPLQPHEQPDHRRHSIPRKPLPYGCMTGYMSLSAAGNFLFLEYTDTRFTP</sequence>
<gene>
    <name evidence="3" type="ORF">CC80DRAFT_578458</name>
</gene>
<protein>
    <submittedName>
        <fullName evidence="3">Uncharacterized protein</fullName>
    </submittedName>
</protein>
<dbReference type="OrthoDB" id="5419608at2759"/>
<feature type="region of interest" description="Disordered" evidence="1">
    <location>
        <begin position="137"/>
        <end position="168"/>
    </location>
</feature>
<feature type="compositionally biased region" description="Low complexity" evidence="1">
    <location>
        <begin position="137"/>
        <end position="160"/>
    </location>
</feature>
<reference evidence="3" key="1">
    <citation type="journal article" date="2020" name="Stud. Mycol.">
        <title>101 Dothideomycetes genomes: a test case for predicting lifestyles and emergence of pathogens.</title>
        <authorList>
            <person name="Haridas S."/>
            <person name="Albert R."/>
            <person name="Binder M."/>
            <person name="Bloem J."/>
            <person name="Labutti K."/>
            <person name="Salamov A."/>
            <person name="Andreopoulos B."/>
            <person name="Baker S."/>
            <person name="Barry K."/>
            <person name="Bills G."/>
            <person name="Bluhm B."/>
            <person name="Cannon C."/>
            <person name="Castanera R."/>
            <person name="Culley D."/>
            <person name="Daum C."/>
            <person name="Ezra D."/>
            <person name="Gonzalez J."/>
            <person name="Henrissat B."/>
            <person name="Kuo A."/>
            <person name="Liang C."/>
            <person name="Lipzen A."/>
            <person name="Lutzoni F."/>
            <person name="Magnuson J."/>
            <person name="Mondo S."/>
            <person name="Nolan M."/>
            <person name="Ohm R."/>
            <person name="Pangilinan J."/>
            <person name="Park H.-J."/>
            <person name="Ramirez L."/>
            <person name="Alfaro M."/>
            <person name="Sun H."/>
            <person name="Tritt A."/>
            <person name="Yoshinaga Y."/>
            <person name="Zwiers L.-H."/>
            <person name="Turgeon B."/>
            <person name="Goodwin S."/>
            <person name="Spatafora J."/>
            <person name="Crous P."/>
            <person name="Grigoriev I."/>
        </authorList>
    </citation>
    <scope>NUCLEOTIDE SEQUENCE</scope>
    <source>
        <strain evidence="3">CBS 675.92</strain>
    </source>
</reference>
<keyword evidence="2" id="KW-0472">Membrane</keyword>
<keyword evidence="2" id="KW-0812">Transmembrane</keyword>
<dbReference type="EMBL" id="ML977026">
    <property type="protein sequence ID" value="KAF1950434.1"/>
    <property type="molecule type" value="Genomic_DNA"/>
</dbReference>
<name>A0A6A5TEA9_9PLEO</name>
<evidence type="ECO:0000313" key="3">
    <source>
        <dbReference type="EMBL" id="KAF1950434.1"/>
    </source>
</evidence>
<feature type="region of interest" description="Disordered" evidence="1">
    <location>
        <begin position="417"/>
        <end position="442"/>
    </location>
</feature>
<evidence type="ECO:0000256" key="1">
    <source>
        <dbReference type="SAM" id="MobiDB-lite"/>
    </source>
</evidence>
<accession>A0A6A5TEA9</accession>
<evidence type="ECO:0000256" key="2">
    <source>
        <dbReference type="SAM" id="Phobius"/>
    </source>
</evidence>
<dbReference type="Proteomes" id="UP000800035">
    <property type="component" value="Unassembled WGS sequence"/>
</dbReference>
<feature type="transmembrane region" description="Helical" evidence="2">
    <location>
        <begin position="176"/>
        <end position="202"/>
    </location>
</feature>
<organism evidence="3 4">
    <name type="scientific">Byssothecium circinans</name>
    <dbReference type="NCBI Taxonomy" id="147558"/>
    <lineage>
        <taxon>Eukaryota</taxon>
        <taxon>Fungi</taxon>
        <taxon>Dikarya</taxon>
        <taxon>Ascomycota</taxon>
        <taxon>Pezizomycotina</taxon>
        <taxon>Dothideomycetes</taxon>
        <taxon>Pleosporomycetidae</taxon>
        <taxon>Pleosporales</taxon>
        <taxon>Massarineae</taxon>
        <taxon>Massarinaceae</taxon>
        <taxon>Byssothecium</taxon>
    </lineage>
</organism>
<proteinExistence type="predicted"/>
<feature type="region of interest" description="Disordered" evidence="1">
    <location>
        <begin position="232"/>
        <end position="328"/>
    </location>
</feature>
<dbReference type="AlphaFoldDB" id="A0A6A5TEA9"/>
<keyword evidence="4" id="KW-1185">Reference proteome</keyword>